<organism evidence="2 3">
    <name type="scientific">Kocuria salsicia</name>
    <dbReference type="NCBI Taxonomy" id="664639"/>
    <lineage>
        <taxon>Bacteria</taxon>
        <taxon>Bacillati</taxon>
        <taxon>Actinomycetota</taxon>
        <taxon>Actinomycetes</taxon>
        <taxon>Micrococcales</taxon>
        <taxon>Micrococcaceae</taxon>
        <taxon>Kocuria</taxon>
    </lineage>
</organism>
<dbReference type="EMBL" id="JBFBLL010000011">
    <property type="protein sequence ID" value="MEV8158922.1"/>
    <property type="molecule type" value="Genomic_DNA"/>
</dbReference>
<gene>
    <name evidence="2" type="ORF">AB0O96_12085</name>
</gene>
<protein>
    <submittedName>
        <fullName evidence="2">Uncharacterized protein</fullName>
    </submittedName>
</protein>
<accession>A0ABV3KEU1</accession>
<keyword evidence="3" id="KW-1185">Reference proteome</keyword>
<feature type="region of interest" description="Disordered" evidence="1">
    <location>
        <begin position="13"/>
        <end position="52"/>
    </location>
</feature>
<evidence type="ECO:0000313" key="3">
    <source>
        <dbReference type="Proteomes" id="UP001553031"/>
    </source>
</evidence>
<dbReference type="RefSeq" id="WP_145011825.1">
    <property type="nucleotide sequence ID" value="NZ_JBFBLL010000011.1"/>
</dbReference>
<evidence type="ECO:0000256" key="1">
    <source>
        <dbReference type="SAM" id="MobiDB-lite"/>
    </source>
</evidence>
<dbReference type="Proteomes" id="UP001553031">
    <property type="component" value="Unassembled WGS sequence"/>
</dbReference>
<comment type="caution">
    <text evidence="2">The sequence shown here is derived from an EMBL/GenBank/DDBJ whole genome shotgun (WGS) entry which is preliminary data.</text>
</comment>
<proteinExistence type="predicted"/>
<name>A0ABV3KEU1_9MICC</name>
<sequence>MAKVQGNIKKVDDSNMAFRLSKGDKPAQDGSAVVAKDGTKQALPSQEKDENGKTVALKYAEKDGVVTINVLQWNPKTRATNNPMATAAVSRGWKCALGTGGGAGTGDIAGGTAGATIGSVVPGAGTAAGWATGTAIGGAVGGGAVGAVGAAASC</sequence>
<evidence type="ECO:0000313" key="2">
    <source>
        <dbReference type="EMBL" id="MEV8158922.1"/>
    </source>
</evidence>
<reference evidence="2 3" key="1">
    <citation type="submission" date="2024-06" db="EMBL/GenBank/DDBJ databases">
        <title>The Natural Products Discovery Center: Release of the First 8490 Sequenced Strains for Exploring Actinobacteria Biosynthetic Diversity.</title>
        <authorList>
            <person name="Kalkreuter E."/>
            <person name="Kautsar S.A."/>
            <person name="Yang D."/>
            <person name="Bader C.D."/>
            <person name="Teijaro C.N."/>
            <person name="Fluegel L."/>
            <person name="Davis C.M."/>
            <person name="Simpson J.R."/>
            <person name="Lauterbach L."/>
            <person name="Steele A.D."/>
            <person name="Gui C."/>
            <person name="Meng S."/>
            <person name="Li G."/>
            <person name="Viehrig K."/>
            <person name="Ye F."/>
            <person name="Su P."/>
            <person name="Kiefer A.F."/>
            <person name="Nichols A."/>
            <person name="Cepeda A.J."/>
            <person name="Yan W."/>
            <person name="Fan B."/>
            <person name="Jiang Y."/>
            <person name="Adhikari A."/>
            <person name="Zheng C.-J."/>
            <person name="Schuster L."/>
            <person name="Cowan T.M."/>
            <person name="Smanski M.J."/>
            <person name="Chevrette M.G."/>
            <person name="De Carvalho L.P.S."/>
            <person name="Shen B."/>
        </authorList>
    </citation>
    <scope>NUCLEOTIDE SEQUENCE [LARGE SCALE GENOMIC DNA]</scope>
    <source>
        <strain evidence="2 3">NPDC079179</strain>
    </source>
</reference>